<proteinExistence type="predicted"/>
<dbReference type="RefSeq" id="WP_179296177.1">
    <property type="nucleotide sequence ID" value="NZ_JXJW01000003.1"/>
</dbReference>
<dbReference type="Proteomes" id="UP000218282">
    <property type="component" value="Unassembled WGS sequence"/>
</dbReference>
<feature type="region of interest" description="Disordered" evidence="1">
    <location>
        <begin position="23"/>
        <end position="84"/>
    </location>
</feature>
<dbReference type="AlphaFoldDB" id="A0A2A5S4W7"/>
<evidence type="ECO:0000313" key="4">
    <source>
        <dbReference type="Proteomes" id="UP000218282"/>
    </source>
</evidence>
<accession>A0A2A5S4W7</accession>
<evidence type="ECO:0000313" key="3">
    <source>
        <dbReference type="EMBL" id="PCS08493.1"/>
    </source>
</evidence>
<feature type="chain" id="PRO_5012788872" description="Lipoprotein" evidence="2">
    <location>
        <begin position="24"/>
        <end position="217"/>
    </location>
</feature>
<keyword evidence="4" id="KW-1185">Reference proteome</keyword>
<comment type="caution">
    <text evidence="3">The sequence shown here is derived from an EMBL/GenBank/DDBJ whole genome shotgun (WGS) entry which is preliminary data.</text>
</comment>
<feature type="compositionally biased region" description="Low complexity" evidence="1">
    <location>
        <begin position="31"/>
        <end position="55"/>
    </location>
</feature>
<feature type="compositionally biased region" description="Basic and acidic residues" evidence="1">
    <location>
        <begin position="56"/>
        <end position="76"/>
    </location>
</feature>
<sequence>MKKILSVSVAVLSIALLSACSNANQNKKKSVSSSSSKIARKSIPSNSENLSSSKVETGKSEETSKTEEISKTEEQKTASPLSGYSDEQVEYARVTETIIDYYKYNYQPVTISVTKHGANHQVFPYEGSVVVPQDTVTLTFSSNNTMAGTTNITYSSNHDGTINFYRDPNHYQDERYLTDPTWVKEESKKLLDSVKTLPIPISFDSQAAQIISKIQIK</sequence>
<keyword evidence="2" id="KW-0732">Signal</keyword>
<protein>
    <recommendedName>
        <fullName evidence="5">Lipoprotein</fullName>
    </recommendedName>
</protein>
<feature type="signal peptide" evidence="2">
    <location>
        <begin position="1"/>
        <end position="23"/>
    </location>
</feature>
<organism evidence="3 4">
    <name type="scientific">Pseudolactococcus piscium</name>
    <dbReference type="NCBI Taxonomy" id="1364"/>
    <lineage>
        <taxon>Bacteria</taxon>
        <taxon>Bacillati</taxon>
        <taxon>Bacillota</taxon>
        <taxon>Bacilli</taxon>
        <taxon>Lactobacillales</taxon>
        <taxon>Streptococcaceae</taxon>
        <taxon>Pseudolactococcus</taxon>
    </lineage>
</organism>
<evidence type="ECO:0000256" key="2">
    <source>
        <dbReference type="SAM" id="SignalP"/>
    </source>
</evidence>
<gene>
    <name evidence="3" type="ORF">RU86_GL001518</name>
</gene>
<name>A0A2A5S4W7_9LACT</name>
<evidence type="ECO:0000256" key="1">
    <source>
        <dbReference type="SAM" id="MobiDB-lite"/>
    </source>
</evidence>
<dbReference type="EMBL" id="JXJW01000003">
    <property type="protein sequence ID" value="PCS08493.1"/>
    <property type="molecule type" value="Genomic_DNA"/>
</dbReference>
<dbReference type="PROSITE" id="PS51257">
    <property type="entry name" value="PROKAR_LIPOPROTEIN"/>
    <property type="match status" value="1"/>
</dbReference>
<evidence type="ECO:0008006" key="5">
    <source>
        <dbReference type="Google" id="ProtNLM"/>
    </source>
</evidence>
<reference evidence="3 4" key="1">
    <citation type="submission" date="2014-12" db="EMBL/GenBank/DDBJ databases">
        <title>Draft genome sequences of 10 type strains of Lactococcus.</title>
        <authorList>
            <person name="Sun Z."/>
            <person name="Zhong Z."/>
            <person name="Liu W."/>
            <person name="Zhang W."/>
            <person name="Zhang H."/>
        </authorList>
    </citation>
    <scope>NUCLEOTIDE SEQUENCE [LARGE SCALE GENOMIC DNA]</scope>
    <source>
        <strain evidence="3 4">DSM 6634</strain>
    </source>
</reference>